<keyword evidence="3" id="KW-1185">Reference proteome</keyword>
<proteinExistence type="predicted"/>
<dbReference type="Proteomes" id="UP000289841">
    <property type="component" value="Chromosome"/>
</dbReference>
<accession>A0A449BFP1</accession>
<dbReference type="OrthoDB" id="2581987at2"/>
<gene>
    <name evidence="2" type="ORF">NCTC10138_01667</name>
</gene>
<dbReference type="InterPro" id="IPR011256">
    <property type="entry name" value="Reg_factor_effector_dom_sf"/>
</dbReference>
<evidence type="ECO:0000259" key="1">
    <source>
        <dbReference type="Pfam" id="PF06445"/>
    </source>
</evidence>
<dbReference type="SUPFAM" id="SSF55136">
    <property type="entry name" value="Probable bacterial effector-binding domain"/>
    <property type="match status" value="1"/>
</dbReference>
<feature type="domain" description="GyrI-like small molecule binding" evidence="1">
    <location>
        <begin position="6"/>
        <end position="149"/>
    </location>
</feature>
<name>A0A449BFP1_HAPAX</name>
<organism evidence="2 3">
    <name type="scientific">Haploplasma axanthum</name>
    <name type="common">Acholeplasma axanthum</name>
    <dbReference type="NCBI Taxonomy" id="29552"/>
    <lineage>
        <taxon>Bacteria</taxon>
        <taxon>Bacillati</taxon>
        <taxon>Mycoplasmatota</taxon>
        <taxon>Mollicutes</taxon>
        <taxon>Acholeplasmatales</taxon>
        <taxon>Acholeplasmataceae</taxon>
        <taxon>Haploplasma</taxon>
    </lineage>
</organism>
<dbReference type="Gene3D" id="3.20.80.10">
    <property type="entry name" value="Regulatory factor, effector binding domain"/>
    <property type="match status" value="1"/>
</dbReference>
<dbReference type="Pfam" id="PF06445">
    <property type="entry name" value="GyrI-like"/>
    <property type="match status" value="1"/>
</dbReference>
<dbReference type="STRING" id="1278311.GCA_000428705_01647"/>
<reference evidence="2 3" key="1">
    <citation type="submission" date="2019-01" db="EMBL/GenBank/DDBJ databases">
        <authorList>
            <consortium name="Pathogen Informatics"/>
        </authorList>
    </citation>
    <scope>NUCLEOTIDE SEQUENCE [LARGE SCALE GENOMIC DNA]</scope>
    <source>
        <strain evidence="2 3">NCTC10138</strain>
    </source>
</reference>
<dbReference type="EMBL" id="LR215048">
    <property type="protein sequence ID" value="VEU81269.1"/>
    <property type="molecule type" value="Genomic_DNA"/>
</dbReference>
<dbReference type="AlphaFoldDB" id="A0A449BFP1"/>
<evidence type="ECO:0000313" key="2">
    <source>
        <dbReference type="EMBL" id="VEU81269.1"/>
    </source>
</evidence>
<dbReference type="InterPro" id="IPR029442">
    <property type="entry name" value="GyrI-like"/>
</dbReference>
<dbReference type="KEGG" id="aaxa:NCTC10138_01667"/>
<evidence type="ECO:0000313" key="3">
    <source>
        <dbReference type="Proteomes" id="UP000289841"/>
    </source>
</evidence>
<sequence>MGISYQLEIKDFNAVRMVGKKTTVKFGGNAKKHWKSYLDNGDNDLLQNLKNKVSPNEDCIGWMGNSNLETKTFIEMPGVFLLENSDIPEGFDYIDIPKCKMAILWIEGDTPNLERGAHNHLLKYLKKTDYIEDYSLAFSMEYYTSIGYTHLNKENPVYKFGYLLPCRRRNVWNLD</sequence>
<protein>
    <submittedName>
        <fullName evidence="2">Bacterial transcription activator, effector binding domain</fullName>
    </submittedName>
</protein>